<evidence type="ECO:0000256" key="4">
    <source>
        <dbReference type="ARBA" id="ARBA00023163"/>
    </source>
</evidence>
<dbReference type="PANTHER" id="PTHR30537">
    <property type="entry name" value="HTH-TYPE TRANSCRIPTIONAL REGULATOR"/>
    <property type="match status" value="1"/>
</dbReference>
<evidence type="ECO:0000313" key="6">
    <source>
        <dbReference type="EMBL" id="MDX8440227.1"/>
    </source>
</evidence>
<dbReference type="SUPFAM" id="SSF46785">
    <property type="entry name" value="Winged helix' DNA-binding domain"/>
    <property type="match status" value="1"/>
</dbReference>
<dbReference type="SUPFAM" id="SSF53850">
    <property type="entry name" value="Periplasmic binding protein-like II"/>
    <property type="match status" value="1"/>
</dbReference>
<dbReference type="PROSITE" id="PS50931">
    <property type="entry name" value="HTH_LYSR"/>
    <property type="match status" value="1"/>
</dbReference>
<dbReference type="InterPro" id="IPR058163">
    <property type="entry name" value="LysR-type_TF_proteobact-type"/>
</dbReference>
<feature type="domain" description="HTH lysR-type" evidence="5">
    <location>
        <begin position="6"/>
        <end position="63"/>
    </location>
</feature>
<dbReference type="Pfam" id="PF00126">
    <property type="entry name" value="HTH_1"/>
    <property type="match status" value="1"/>
</dbReference>
<evidence type="ECO:0000259" key="5">
    <source>
        <dbReference type="PROSITE" id="PS50931"/>
    </source>
</evidence>
<reference evidence="6 7" key="1">
    <citation type="submission" date="2023-08" db="EMBL/GenBank/DDBJ databases">
        <title>Implementing the SeqCode for naming new Mesorhizobium species isolated from Vachellia karroo root nodules.</title>
        <authorList>
            <person name="Van Lill M."/>
        </authorList>
    </citation>
    <scope>NUCLEOTIDE SEQUENCE [LARGE SCALE GENOMIC DNA]</scope>
    <source>
        <strain evidence="6 7">VK3E</strain>
    </source>
</reference>
<keyword evidence="2" id="KW-0805">Transcription regulation</keyword>
<dbReference type="InterPro" id="IPR005119">
    <property type="entry name" value="LysR_subst-bd"/>
</dbReference>
<dbReference type="PRINTS" id="PR00039">
    <property type="entry name" value="HTHLYSR"/>
</dbReference>
<accession>A0ABU4WZ59</accession>
<comment type="caution">
    <text evidence="6">The sequence shown here is derived from an EMBL/GenBank/DDBJ whole genome shotgun (WGS) entry which is preliminary data.</text>
</comment>
<dbReference type="Proteomes" id="UP001272097">
    <property type="component" value="Unassembled WGS sequence"/>
</dbReference>
<proteinExistence type="inferred from homology"/>
<dbReference type="PANTHER" id="PTHR30537:SF74">
    <property type="entry name" value="HTH-TYPE TRANSCRIPTIONAL REGULATOR TRPI"/>
    <property type="match status" value="1"/>
</dbReference>
<dbReference type="RefSeq" id="WP_320214145.1">
    <property type="nucleotide sequence ID" value="NZ_JAVIIS010000013.1"/>
</dbReference>
<dbReference type="InterPro" id="IPR036390">
    <property type="entry name" value="WH_DNA-bd_sf"/>
</dbReference>
<evidence type="ECO:0000256" key="2">
    <source>
        <dbReference type="ARBA" id="ARBA00023015"/>
    </source>
</evidence>
<name>A0ABU4WZ59_9HYPH</name>
<keyword evidence="7" id="KW-1185">Reference proteome</keyword>
<dbReference type="EMBL" id="JAVIIS010000013">
    <property type="protein sequence ID" value="MDX8440227.1"/>
    <property type="molecule type" value="Genomic_DNA"/>
</dbReference>
<dbReference type="Gene3D" id="1.10.10.10">
    <property type="entry name" value="Winged helix-like DNA-binding domain superfamily/Winged helix DNA-binding domain"/>
    <property type="match status" value="1"/>
</dbReference>
<comment type="similarity">
    <text evidence="1">Belongs to the LysR transcriptional regulatory family.</text>
</comment>
<keyword evidence="3" id="KW-0238">DNA-binding</keyword>
<evidence type="ECO:0000313" key="7">
    <source>
        <dbReference type="Proteomes" id="UP001272097"/>
    </source>
</evidence>
<keyword evidence="4" id="KW-0804">Transcription</keyword>
<dbReference type="InterPro" id="IPR000847">
    <property type="entry name" value="LysR_HTH_N"/>
</dbReference>
<dbReference type="InterPro" id="IPR036388">
    <property type="entry name" value="WH-like_DNA-bd_sf"/>
</dbReference>
<organism evidence="6 7">
    <name type="scientific">Mesorhizobium australafricanum</name>
    <dbReference type="NCBI Taxonomy" id="3072311"/>
    <lineage>
        <taxon>Bacteria</taxon>
        <taxon>Pseudomonadati</taxon>
        <taxon>Pseudomonadota</taxon>
        <taxon>Alphaproteobacteria</taxon>
        <taxon>Hyphomicrobiales</taxon>
        <taxon>Phyllobacteriaceae</taxon>
        <taxon>Mesorhizobium</taxon>
    </lineage>
</organism>
<protein>
    <submittedName>
        <fullName evidence="6">LysR substrate-binding domain-containing protein</fullName>
    </submittedName>
</protein>
<dbReference type="Gene3D" id="3.40.190.10">
    <property type="entry name" value="Periplasmic binding protein-like II"/>
    <property type="match status" value="2"/>
</dbReference>
<sequence>MNPYLPPLTWLRAFEASARTLSFTHAASELHITQAAVSKHVKSLEHYLHHVLFIRRPRGLELTKSGAAYLPKVQDAMERLAIGTREVFGQRRTSSLTVRCAISFAVNWLAQRLPDYLERYPGKNIRVLSSVWNDASDAQDFDLDIQYGTGHWPGFNSHRLTCETITPLCAPDLPSRNPLNRPQDLRHHRLLHVLGYHEGWGIWLKAAGAQQVDAGSGLHLDTSLMAFELAANCAGVALGRSSLAGHALASGRLIAPFPLAVPIDEAFHLIQPAGSSRHPDAPLFVEWLLSAVQKSENTDDNASYALPAFTG</sequence>
<gene>
    <name evidence="6" type="ORF">RFM51_11535</name>
</gene>
<dbReference type="CDD" id="cd08432">
    <property type="entry name" value="PBP2_GcdR_TrpI_HvrB_AmpR_like"/>
    <property type="match status" value="1"/>
</dbReference>
<evidence type="ECO:0000256" key="3">
    <source>
        <dbReference type="ARBA" id="ARBA00023125"/>
    </source>
</evidence>
<dbReference type="Pfam" id="PF03466">
    <property type="entry name" value="LysR_substrate"/>
    <property type="match status" value="1"/>
</dbReference>
<evidence type="ECO:0000256" key="1">
    <source>
        <dbReference type="ARBA" id="ARBA00009437"/>
    </source>
</evidence>